<evidence type="ECO:0000313" key="1">
    <source>
        <dbReference type="EMBL" id="VAX25483.1"/>
    </source>
</evidence>
<name>A0A3B1CL83_9ZZZZ</name>
<dbReference type="AlphaFoldDB" id="A0A3B1CL83"/>
<dbReference type="EMBL" id="UOGE01000106">
    <property type="protein sequence ID" value="VAX25483.1"/>
    <property type="molecule type" value="Genomic_DNA"/>
</dbReference>
<protein>
    <submittedName>
        <fullName evidence="1">Uncharacterized protein</fullName>
    </submittedName>
</protein>
<accession>A0A3B1CL83</accession>
<reference evidence="1" key="1">
    <citation type="submission" date="2018-06" db="EMBL/GenBank/DDBJ databases">
        <authorList>
            <person name="Zhirakovskaya E."/>
        </authorList>
    </citation>
    <scope>NUCLEOTIDE SEQUENCE</scope>
</reference>
<gene>
    <name evidence="1" type="ORF">MNBD_NITROSPINAE02-1172</name>
</gene>
<organism evidence="1">
    <name type="scientific">hydrothermal vent metagenome</name>
    <dbReference type="NCBI Taxonomy" id="652676"/>
    <lineage>
        <taxon>unclassified sequences</taxon>
        <taxon>metagenomes</taxon>
        <taxon>ecological metagenomes</taxon>
    </lineage>
</organism>
<sequence>MASLFSSRFLRPIFVPFALLFILVLAAGCSDEGGVSFMQKSDSGRSGSKFLVVDKADIVVDKETGLQVAKNVINVTLSKSAKDEAIKKIVSSVKGEIVGYDYSVNFFQIRIPNADLATIKKERLNLLANFKEVEAASICPVSVHKNPFYIR</sequence>
<proteinExistence type="predicted"/>